<dbReference type="EMBL" id="JAPWTK010000072">
    <property type="protein sequence ID" value="KAJ8952204.1"/>
    <property type="molecule type" value="Genomic_DNA"/>
</dbReference>
<dbReference type="AlphaFoldDB" id="A0AAV8YKD7"/>
<feature type="chain" id="PRO_5043911360" evidence="1">
    <location>
        <begin position="22"/>
        <end position="129"/>
    </location>
</feature>
<protein>
    <submittedName>
        <fullName evidence="2">Uncharacterized protein</fullName>
    </submittedName>
</protein>
<evidence type="ECO:0000256" key="1">
    <source>
        <dbReference type="SAM" id="SignalP"/>
    </source>
</evidence>
<gene>
    <name evidence="2" type="ORF">NQ318_022654</name>
</gene>
<reference evidence="2" key="1">
    <citation type="journal article" date="2023" name="Insect Mol. Biol.">
        <title>Genome sequencing provides insights into the evolution of gene families encoding plant cell wall-degrading enzymes in longhorned beetles.</title>
        <authorList>
            <person name="Shin N.R."/>
            <person name="Okamura Y."/>
            <person name="Kirsch R."/>
            <person name="Pauchet Y."/>
        </authorList>
    </citation>
    <scope>NUCLEOTIDE SEQUENCE</scope>
    <source>
        <strain evidence="2">AMC_N1</strain>
    </source>
</reference>
<name>A0AAV8YKD7_9CUCU</name>
<evidence type="ECO:0000313" key="3">
    <source>
        <dbReference type="Proteomes" id="UP001162162"/>
    </source>
</evidence>
<dbReference type="Proteomes" id="UP001162162">
    <property type="component" value="Unassembled WGS sequence"/>
</dbReference>
<comment type="caution">
    <text evidence="2">The sequence shown here is derived from an EMBL/GenBank/DDBJ whole genome shotgun (WGS) entry which is preliminary data.</text>
</comment>
<keyword evidence="1" id="KW-0732">Signal</keyword>
<evidence type="ECO:0000313" key="2">
    <source>
        <dbReference type="EMBL" id="KAJ8952204.1"/>
    </source>
</evidence>
<accession>A0AAV8YKD7</accession>
<organism evidence="2 3">
    <name type="scientific">Aromia moschata</name>
    <dbReference type="NCBI Taxonomy" id="1265417"/>
    <lineage>
        <taxon>Eukaryota</taxon>
        <taxon>Metazoa</taxon>
        <taxon>Ecdysozoa</taxon>
        <taxon>Arthropoda</taxon>
        <taxon>Hexapoda</taxon>
        <taxon>Insecta</taxon>
        <taxon>Pterygota</taxon>
        <taxon>Neoptera</taxon>
        <taxon>Endopterygota</taxon>
        <taxon>Coleoptera</taxon>
        <taxon>Polyphaga</taxon>
        <taxon>Cucujiformia</taxon>
        <taxon>Chrysomeloidea</taxon>
        <taxon>Cerambycidae</taxon>
        <taxon>Cerambycinae</taxon>
        <taxon>Callichromatini</taxon>
        <taxon>Aromia</taxon>
    </lineage>
</organism>
<proteinExistence type="predicted"/>
<sequence length="129" mass="14504">MSCKVCLVLACILAFTAQVYNKPVIRSGVRQCFKQECPENTYACVKFSKVSDDKSSIIHQIRCLGGHDNSLKNYTTYEANPFGRSTFYQGYSYSGVYNIVEDSSPSHHVEDSDEYSNNGEVDTINVETF</sequence>
<keyword evidence="3" id="KW-1185">Reference proteome</keyword>
<feature type="signal peptide" evidence="1">
    <location>
        <begin position="1"/>
        <end position="21"/>
    </location>
</feature>